<keyword evidence="3" id="KW-0813">Transport</keyword>
<dbReference type="Pfam" id="PF26002">
    <property type="entry name" value="Beta-barrel_AprE"/>
    <property type="match status" value="1"/>
</dbReference>
<evidence type="ECO:0000256" key="8">
    <source>
        <dbReference type="ARBA" id="ARBA00023136"/>
    </source>
</evidence>
<gene>
    <name evidence="13" type="ORF">SAMN02745161_2713</name>
</gene>
<dbReference type="NCBIfam" id="TIGR01843">
    <property type="entry name" value="type_I_hlyD"/>
    <property type="match status" value="1"/>
</dbReference>
<feature type="coiled-coil region" evidence="9">
    <location>
        <begin position="166"/>
        <end position="200"/>
    </location>
</feature>
<evidence type="ECO:0000256" key="2">
    <source>
        <dbReference type="ARBA" id="ARBA00009477"/>
    </source>
</evidence>
<dbReference type="STRING" id="1121457.SAMN02745161_2713"/>
<evidence type="ECO:0000256" key="9">
    <source>
        <dbReference type="SAM" id="Coils"/>
    </source>
</evidence>
<keyword evidence="8 10" id="KW-0472">Membrane</keyword>
<dbReference type="Proteomes" id="UP000184694">
    <property type="component" value="Unassembled WGS sequence"/>
</dbReference>
<reference evidence="14" key="1">
    <citation type="submission" date="2016-11" db="EMBL/GenBank/DDBJ databases">
        <authorList>
            <person name="Varghese N."/>
            <person name="Submissions S."/>
        </authorList>
    </citation>
    <scope>NUCLEOTIDE SEQUENCE [LARGE SCALE GENOMIC DNA]</scope>
    <source>
        <strain evidence="14">DSM 17456</strain>
    </source>
</reference>
<dbReference type="GO" id="GO:0009306">
    <property type="term" value="P:protein secretion"/>
    <property type="evidence" value="ECO:0007669"/>
    <property type="project" value="InterPro"/>
</dbReference>
<keyword evidence="5" id="KW-0997">Cell inner membrane</keyword>
<evidence type="ECO:0000256" key="1">
    <source>
        <dbReference type="ARBA" id="ARBA00004377"/>
    </source>
</evidence>
<keyword evidence="4" id="KW-1003">Cell membrane</keyword>
<sequence>MRFLKILSRDDSHYFKPILTEIEETPPNPLGSLVLWVIITVIFVSIIWLTFGETEIVVSGQGKFIPSGKVKVVQPLETGVIRKILCDRGDEVSKGQLLVEIDPSATDPAIESLREELKTYGITIMRLESLISGRPFVPDEEAFGKACIQVQRDIYTSLRNGHQKQIAAKNDELHKSNQQLKALSLEKEGYEDLLLTYEEQKQRLDPIVDIIPRNEYNELLRKILQNEIASNNVSAKIKEVRTHIELLQHQKEALQYDFTNKLSEELANSSMKLASTKARLDRISFSNKKQNIASPVTGTINEVFITTEGGVVTPAEKLISIVPKNSPLVVETKVLNKDVGFIEKDMPVTIKVNAFTYQRYGTLEGTVSQISKDSIKDEKLGDIYKVYVSVKDPRLKVEGEMVPMSSGMTVLAEINVGTRRLIEFFIYPLIKYLDEGLSVQ</sequence>
<dbReference type="PROSITE" id="PS00543">
    <property type="entry name" value="HLYD_FAMILY"/>
    <property type="match status" value="1"/>
</dbReference>
<evidence type="ECO:0000256" key="7">
    <source>
        <dbReference type="ARBA" id="ARBA00022989"/>
    </source>
</evidence>
<evidence type="ECO:0000259" key="12">
    <source>
        <dbReference type="Pfam" id="PF26002"/>
    </source>
</evidence>
<evidence type="ECO:0000259" key="11">
    <source>
        <dbReference type="Pfam" id="PF25994"/>
    </source>
</evidence>
<dbReference type="AlphaFoldDB" id="A0A1N6IFW5"/>
<feature type="domain" description="AprE-like beta-barrel" evidence="12">
    <location>
        <begin position="328"/>
        <end position="416"/>
    </location>
</feature>
<dbReference type="Pfam" id="PF25994">
    <property type="entry name" value="HH_AprE"/>
    <property type="match status" value="1"/>
</dbReference>
<dbReference type="PRINTS" id="PR01490">
    <property type="entry name" value="RTXTOXIND"/>
</dbReference>
<evidence type="ECO:0000313" key="14">
    <source>
        <dbReference type="Proteomes" id="UP000184694"/>
    </source>
</evidence>
<protein>
    <submittedName>
        <fullName evidence="13">Hemolysin D</fullName>
    </submittedName>
</protein>
<keyword evidence="7 10" id="KW-1133">Transmembrane helix</keyword>
<evidence type="ECO:0000256" key="5">
    <source>
        <dbReference type="ARBA" id="ARBA00022519"/>
    </source>
</evidence>
<evidence type="ECO:0000256" key="6">
    <source>
        <dbReference type="ARBA" id="ARBA00022692"/>
    </source>
</evidence>
<organism evidence="13 14">
    <name type="scientific">Halodesulfovibrio marinisediminis DSM 17456</name>
    <dbReference type="NCBI Taxonomy" id="1121457"/>
    <lineage>
        <taxon>Bacteria</taxon>
        <taxon>Pseudomonadati</taxon>
        <taxon>Thermodesulfobacteriota</taxon>
        <taxon>Desulfovibrionia</taxon>
        <taxon>Desulfovibrionales</taxon>
        <taxon>Desulfovibrionaceae</taxon>
        <taxon>Halodesulfovibrio</taxon>
    </lineage>
</organism>
<dbReference type="InterPro" id="IPR010129">
    <property type="entry name" value="T1SS_HlyD"/>
</dbReference>
<evidence type="ECO:0000256" key="4">
    <source>
        <dbReference type="ARBA" id="ARBA00022475"/>
    </source>
</evidence>
<dbReference type="EMBL" id="FSRG01000006">
    <property type="protein sequence ID" value="SIO30926.1"/>
    <property type="molecule type" value="Genomic_DNA"/>
</dbReference>
<dbReference type="PANTHER" id="PTHR30386:SF27">
    <property type="entry name" value="MEMBRANE FUSION PROTEIN (MFP) FAMILY PROTEIN"/>
    <property type="match status" value="1"/>
</dbReference>
<dbReference type="InterPro" id="IPR050739">
    <property type="entry name" value="MFP"/>
</dbReference>
<dbReference type="RefSeq" id="WP_074217463.1">
    <property type="nucleotide sequence ID" value="NZ_FSRG01000006.1"/>
</dbReference>
<comment type="subcellular location">
    <subcellularLocation>
        <location evidence="1">Cell inner membrane</location>
        <topology evidence="1">Single-pass membrane protein</topology>
    </subcellularLocation>
</comment>
<dbReference type="InterPro" id="IPR006144">
    <property type="entry name" value="Secretion_HlyD_CS"/>
</dbReference>
<name>A0A1N6IFW5_9BACT</name>
<evidence type="ECO:0000256" key="10">
    <source>
        <dbReference type="SAM" id="Phobius"/>
    </source>
</evidence>
<dbReference type="PANTHER" id="PTHR30386">
    <property type="entry name" value="MEMBRANE FUSION SUBUNIT OF EMRAB-TOLC MULTIDRUG EFFLUX PUMP"/>
    <property type="match status" value="1"/>
</dbReference>
<keyword evidence="9" id="KW-0175">Coiled coil</keyword>
<dbReference type="InterPro" id="IPR058781">
    <property type="entry name" value="HH_AprE-like"/>
</dbReference>
<dbReference type="Gene3D" id="2.40.30.170">
    <property type="match status" value="1"/>
</dbReference>
<accession>A0A1N6IFW5</accession>
<comment type="similarity">
    <text evidence="2">Belongs to the membrane fusion protein (MFP) (TC 8.A.1) family.</text>
</comment>
<dbReference type="GO" id="GO:0005886">
    <property type="term" value="C:plasma membrane"/>
    <property type="evidence" value="ECO:0007669"/>
    <property type="project" value="UniProtKB-SubCell"/>
</dbReference>
<dbReference type="SUPFAM" id="SSF111369">
    <property type="entry name" value="HlyD-like secretion proteins"/>
    <property type="match status" value="1"/>
</dbReference>
<evidence type="ECO:0000256" key="3">
    <source>
        <dbReference type="ARBA" id="ARBA00022448"/>
    </source>
</evidence>
<proteinExistence type="inferred from homology"/>
<dbReference type="InterPro" id="IPR058982">
    <property type="entry name" value="Beta-barrel_AprE"/>
</dbReference>
<feature type="transmembrane region" description="Helical" evidence="10">
    <location>
        <begin position="33"/>
        <end position="51"/>
    </location>
</feature>
<keyword evidence="6 10" id="KW-0812">Transmembrane</keyword>
<dbReference type="Gene3D" id="2.40.50.100">
    <property type="match status" value="1"/>
</dbReference>
<feature type="domain" description="AprE-like long alpha-helical hairpin" evidence="11">
    <location>
        <begin position="111"/>
        <end position="280"/>
    </location>
</feature>
<evidence type="ECO:0000313" key="13">
    <source>
        <dbReference type="EMBL" id="SIO30926.1"/>
    </source>
</evidence>
<keyword evidence="14" id="KW-1185">Reference proteome</keyword>